<sequence>MGAVLTEVLLGLFAIGALLLHLQHSAEIRQLRKDLKELLDEVDNNSARVASFGKFIRVCEEVQKRNGKTA</sequence>
<proteinExistence type="predicted"/>
<comment type="caution">
    <text evidence="2">The sequence shown here is derived from an EMBL/GenBank/DDBJ whole genome shotgun (WGS) entry which is preliminary data.</text>
</comment>
<gene>
    <name evidence="2" type="ORF">LCGC14_1726360</name>
</gene>
<keyword evidence="1" id="KW-0175">Coiled coil</keyword>
<protein>
    <submittedName>
        <fullName evidence="2">Uncharacterized protein</fullName>
    </submittedName>
</protein>
<evidence type="ECO:0000256" key="1">
    <source>
        <dbReference type="SAM" id="Coils"/>
    </source>
</evidence>
<feature type="coiled-coil region" evidence="1">
    <location>
        <begin position="21"/>
        <end position="48"/>
    </location>
</feature>
<evidence type="ECO:0000313" key="2">
    <source>
        <dbReference type="EMBL" id="KKM08186.1"/>
    </source>
</evidence>
<dbReference type="EMBL" id="LAZR01015605">
    <property type="protein sequence ID" value="KKM08186.1"/>
    <property type="molecule type" value="Genomic_DNA"/>
</dbReference>
<accession>A0A0F9JRG7</accession>
<reference evidence="2" key="1">
    <citation type="journal article" date="2015" name="Nature">
        <title>Complex archaea that bridge the gap between prokaryotes and eukaryotes.</title>
        <authorList>
            <person name="Spang A."/>
            <person name="Saw J.H."/>
            <person name="Jorgensen S.L."/>
            <person name="Zaremba-Niedzwiedzka K."/>
            <person name="Martijn J."/>
            <person name="Lind A.E."/>
            <person name="van Eijk R."/>
            <person name="Schleper C."/>
            <person name="Guy L."/>
            <person name="Ettema T.J."/>
        </authorList>
    </citation>
    <scope>NUCLEOTIDE SEQUENCE</scope>
</reference>
<organism evidence="2">
    <name type="scientific">marine sediment metagenome</name>
    <dbReference type="NCBI Taxonomy" id="412755"/>
    <lineage>
        <taxon>unclassified sequences</taxon>
        <taxon>metagenomes</taxon>
        <taxon>ecological metagenomes</taxon>
    </lineage>
</organism>
<name>A0A0F9JRG7_9ZZZZ</name>
<dbReference type="AlphaFoldDB" id="A0A0F9JRG7"/>